<evidence type="ECO:0000313" key="4">
    <source>
        <dbReference type="Proteomes" id="UP000195514"/>
    </source>
</evidence>
<dbReference type="PANTHER" id="PTHR47245">
    <property type="entry name" value="PEPTIDYLPROLYL ISOMERASE"/>
    <property type="match status" value="1"/>
</dbReference>
<keyword evidence="1" id="KW-0697">Rotamase</keyword>
<evidence type="ECO:0000313" key="3">
    <source>
        <dbReference type="EMBL" id="SMX54940.1"/>
    </source>
</evidence>
<dbReference type="PANTHER" id="PTHR47245:SF2">
    <property type="entry name" value="PEPTIDYL-PROLYL CIS-TRANS ISOMERASE HP_0175-RELATED"/>
    <property type="match status" value="1"/>
</dbReference>
<dbReference type="KEGG" id="abat:CFX1CAM_1875"/>
<dbReference type="InterPro" id="IPR027304">
    <property type="entry name" value="Trigger_fact/SurA_dom_sf"/>
</dbReference>
<keyword evidence="4" id="KW-1185">Reference proteome</keyword>
<dbReference type="InterPro" id="IPR050245">
    <property type="entry name" value="PrsA_foldase"/>
</dbReference>
<dbReference type="GO" id="GO:0003755">
    <property type="term" value="F:peptidyl-prolyl cis-trans isomerase activity"/>
    <property type="evidence" value="ECO:0007669"/>
    <property type="project" value="UniProtKB-KW"/>
</dbReference>
<dbReference type="Pfam" id="PF00639">
    <property type="entry name" value="Rotamase"/>
    <property type="match status" value="1"/>
</dbReference>
<dbReference type="Proteomes" id="UP000195514">
    <property type="component" value="Chromosome I"/>
</dbReference>
<gene>
    <name evidence="3" type="ORF">CFX1CAM_1875</name>
</gene>
<keyword evidence="1" id="KW-0413">Isomerase</keyword>
<dbReference type="PROSITE" id="PS50198">
    <property type="entry name" value="PPIC_PPIASE_2"/>
    <property type="match status" value="1"/>
</dbReference>
<evidence type="ECO:0000259" key="2">
    <source>
        <dbReference type="PROSITE" id="PS50198"/>
    </source>
</evidence>
<dbReference type="AlphaFoldDB" id="A0A1Y6KA89"/>
<evidence type="ECO:0000256" key="1">
    <source>
        <dbReference type="PROSITE-ProRule" id="PRU00278"/>
    </source>
</evidence>
<dbReference type="Gene3D" id="3.10.50.40">
    <property type="match status" value="1"/>
</dbReference>
<accession>A0A1Y6KA89</accession>
<dbReference type="RefSeq" id="WP_087862743.1">
    <property type="nucleotide sequence ID" value="NZ_LT859958.1"/>
</dbReference>
<dbReference type="PROSITE" id="PS51257">
    <property type="entry name" value="PROKAR_LIPOPROTEIN"/>
    <property type="match status" value="1"/>
</dbReference>
<sequence>MHAVKWTTTKPIIWLLVFIFFLTACTQPIDTTPEVEPSPPQVFPTITPTIADPTATPQPAAAVVNGERIPLVVFEREVERYLLTQNALGNQNPDLDHARETVLNDLIDQVLLAQGAREAGTEFGEAEVQARLDELAEDVDLEAWMADWGYTRDELFESLRLQMLVADQRQRIVDTIPEAVEQVELRQVLTFTEEGAKRALAKLNSGTPFKDVAFEFKPETGGYLGWVPRGYLLISAVEEAAFNLAVGSYSEIIASDIGYHIVLVIDRDVRPLSVDARITLARQALYDWLADRRANSVIEIIID</sequence>
<reference evidence="4" key="1">
    <citation type="submission" date="2017-05" db="EMBL/GenBank/DDBJ databases">
        <authorList>
            <person name="Kirkegaard R."/>
            <person name="Mcilroy J S."/>
        </authorList>
    </citation>
    <scope>NUCLEOTIDE SEQUENCE [LARGE SCALE GENOMIC DNA]</scope>
</reference>
<feature type="domain" description="PpiC" evidence="2">
    <location>
        <begin position="180"/>
        <end position="266"/>
    </location>
</feature>
<protein>
    <recommendedName>
        <fullName evidence="2">PpiC domain-containing protein</fullName>
    </recommendedName>
</protein>
<name>A0A1Y6KA89_9CHLR</name>
<organism evidence="3 4">
    <name type="scientific">Candidatus Brevifilum fermentans</name>
    <dbReference type="NCBI Taxonomy" id="1986204"/>
    <lineage>
        <taxon>Bacteria</taxon>
        <taxon>Bacillati</taxon>
        <taxon>Chloroflexota</taxon>
        <taxon>Anaerolineae</taxon>
        <taxon>Anaerolineales</taxon>
        <taxon>Anaerolineaceae</taxon>
        <taxon>Candidatus Brevifilum</taxon>
    </lineage>
</organism>
<dbReference type="OrthoDB" id="162483at2"/>
<dbReference type="Gene3D" id="1.10.4030.10">
    <property type="entry name" value="Porin chaperone SurA, peptide-binding domain"/>
    <property type="match status" value="1"/>
</dbReference>
<dbReference type="SUPFAM" id="SSF54534">
    <property type="entry name" value="FKBP-like"/>
    <property type="match status" value="1"/>
</dbReference>
<dbReference type="EMBL" id="LT859958">
    <property type="protein sequence ID" value="SMX54940.1"/>
    <property type="molecule type" value="Genomic_DNA"/>
</dbReference>
<dbReference type="InterPro" id="IPR046357">
    <property type="entry name" value="PPIase_dom_sf"/>
</dbReference>
<dbReference type="InterPro" id="IPR000297">
    <property type="entry name" value="PPIase_PpiC"/>
</dbReference>
<proteinExistence type="predicted"/>
<dbReference type="Pfam" id="PF13623">
    <property type="entry name" value="SurA_N_2"/>
    <property type="match status" value="1"/>
</dbReference>
<dbReference type="SUPFAM" id="SSF109998">
    <property type="entry name" value="Triger factor/SurA peptide-binding domain-like"/>
    <property type="match status" value="1"/>
</dbReference>